<protein>
    <recommendedName>
        <fullName evidence="4">Arc family DNA-binding protein</fullName>
    </recommendedName>
</protein>
<dbReference type="EMBL" id="BAABBP010000017">
    <property type="protein sequence ID" value="GAA3997167.1"/>
    <property type="molecule type" value="Genomic_DNA"/>
</dbReference>
<keyword evidence="3" id="KW-1185">Reference proteome</keyword>
<gene>
    <name evidence="2" type="ORF">GCM10022279_21040</name>
</gene>
<dbReference type="RefSeq" id="WP_344869655.1">
    <property type="nucleotide sequence ID" value="NZ_BAABBP010000017.1"/>
</dbReference>
<evidence type="ECO:0000313" key="3">
    <source>
        <dbReference type="Proteomes" id="UP001501627"/>
    </source>
</evidence>
<reference evidence="3" key="1">
    <citation type="journal article" date="2019" name="Int. J. Syst. Evol. Microbiol.">
        <title>The Global Catalogue of Microorganisms (GCM) 10K type strain sequencing project: providing services to taxonomists for standard genome sequencing and annotation.</title>
        <authorList>
            <consortium name="The Broad Institute Genomics Platform"/>
            <consortium name="The Broad Institute Genome Sequencing Center for Infectious Disease"/>
            <person name="Wu L."/>
            <person name="Ma J."/>
        </authorList>
    </citation>
    <scope>NUCLEOTIDE SEQUENCE [LARGE SCALE GENOMIC DNA]</scope>
    <source>
        <strain evidence="3">JCM 17561</strain>
    </source>
</reference>
<proteinExistence type="predicted"/>
<accession>A0ABP7RGH1</accession>
<feature type="region of interest" description="Disordered" evidence="1">
    <location>
        <begin position="59"/>
        <end position="80"/>
    </location>
</feature>
<dbReference type="Gene3D" id="1.10.1220.10">
    <property type="entry name" value="Met repressor-like"/>
    <property type="match status" value="1"/>
</dbReference>
<sequence length="80" mass="8774">MTTVAPEAPEQAGQEKADKYILRFENPGHRARLKAQAAIEKRTLNKQILILIEAGERALQQPRQPAQQTSAQAPAAQSAE</sequence>
<comment type="caution">
    <text evidence="2">The sequence shown here is derived from an EMBL/GenBank/DDBJ whole genome shotgun (WGS) entry which is preliminary data.</text>
</comment>
<evidence type="ECO:0008006" key="4">
    <source>
        <dbReference type="Google" id="ProtNLM"/>
    </source>
</evidence>
<evidence type="ECO:0000313" key="2">
    <source>
        <dbReference type="EMBL" id="GAA3997167.1"/>
    </source>
</evidence>
<dbReference type="Proteomes" id="UP001501627">
    <property type="component" value="Unassembled WGS sequence"/>
</dbReference>
<organism evidence="2 3">
    <name type="scientific">Comamonas faecalis</name>
    <dbReference type="NCBI Taxonomy" id="1387849"/>
    <lineage>
        <taxon>Bacteria</taxon>
        <taxon>Pseudomonadati</taxon>
        <taxon>Pseudomonadota</taxon>
        <taxon>Betaproteobacteria</taxon>
        <taxon>Burkholderiales</taxon>
        <taxon>Comamonadaceae</taxon>
        <taxon>Comamonas</taxon>
    </lineage>
</organism>
<dbReference type="InterPro" id="IPR013321">
    <property type="entry name" value="Arc_rbn_hlx_hlx"/>
</dbReference>
<name>A0ABP7RGH1_9BURK</name>
<evidence type="ECO:0000256" key="1">
    <source>
        <dbReference type="SAM" id="MobiDB-lite"/>
    </source>
</evidence>